<keyword evidence="3" id="KW-1185">Reference proteome</keyword>
<keyword evidence="1" id="KW-1133">Transmembrane helix</keyword>
<evidence type="ECO:0000313" key="3">
    <source>
        <dbReference type="Proteomes" id="UP000243338"/>
    </source>
</evidence>
<reference evidence="3" key="1">
    <citation type="submission" date="2016-10" db="EMBL/GenBank/DDBJ databases">
        <authorList>
            <person name="Varghese N."/>
            <person name="Submissions S."/>
        </authorList>
    </citation>
    <scope>NUCLEOTIDE SEQUENCE [LARGE SCALE GENOMIC DNA]</scope>
    <source>
        <strain evidence="3">SLH 33</strain>
    </source>
</reference>
<feature type="transmembrane region" description="Helical" evidence="1">
    <location>
        <begin position="12"/>
        <end position="36"/>
    </location>
</feature>
<dbReference type="STRING" id="1353158.SAMN04488587_0328"/>
<dbReference type="Pfam" id="PF23960">
    <property type="entry name" value="DUF7289"/>
    <property type="match status" value="1"/>
</dbReference>
<gene>
    <name evidence="2" type="ORF">SAMN04488587_0328</name>
</gene>
<evidence type="ECO:0000313" key="2">
    <source>
        <dbReference type="EMBL" id="SES64994.1"/>
    </source>
</evidence>
<dbReference type="OrthoDB" id="117273at2157"/>
<dbReference type="EMBL" id="FOHQ01000001">
    <property type="protein sequence ID" value="SES64994.1"/>
    <property type="molecule type" value="Genomic_DNA"/>
</dbReference>
<name>A0A1H9Y7T8_9EURY</name>
<dbReference type="InterPro" id="IPR055713">
    <property type="entry name" value="DUF7289"/>
</dbReference>
<keyword evidence="1" id="KW-0812">Transmembrane</keyword>
<proteinExistence type="predicted"/>
<dbReference type="RefSeq" id="WP_091688379.1">
    <property type="nucleotide sequence ID" value="NZ_CAAGSJ010000004.1"/>
</dbReference>
<dbReference type="AlphaFoldDB" id="A0A1H9Y7T8"/>
<organism evidence="2 3">
    <name type="scientific">Methanococcoides vulcani</name>
    <dbReference type="NCBI Taxonomy" id="1353158"/>
    <lineage>
        <taxon>Archaea</taxon>
        <taxon>Methanobacteriati</taxon>
        <taxon>Methanobacteriota</taxon>
        <taxon>Stenosarchaea group</taxon>
        <taxon>Methanomicrobia</taxon>
        <taxon>Methanosarcinales</taxon>
        <taxon>Methanosarcinaceae</taxon>
        <taxon>Methanococcoides</taxon>
    </lineage>
</organism>
<sequence>MHNGLSIDDRAVSTVIGAILVLAVLTTFLTALQAYYIPSLAADHEVQHMQDVKRSFSEISSIAVSESSVDMISLPLGDGGLPLLSSLSSSGTLTMDPDAGWTEVMLTNVSRKKEKIYLDGNPKTIVNVLSVSDLVLESDNTGQYSVTISPDNSTNDTIEVQVGSVDTVNVTLHKNSTFPTSKLISAATSPPGSNVVLDLLNPAFGFKYMLEDAENTGPFTLTFDGPASGMFHVFYEKPAYTLQDRGSSVGNVSLNFSAGYFRYRASNNFWIDQELIFENGALIIGQGGCSAVRSNPFIKLDEDGSVLTLWFFDLVGEKESVSGNGMATVTMESKNHRELIYPYVENTSITMHSYAPDAFETYMYDLSGGNIYRNNDTITAWFENKTVRIIQSDMSISFV</sequence>
<evidence type="ECO:0008006" key="4">
    <source>
        <dbReference type="Google" id="ProtNLM"/>
    </source>
</evidence>
<keyword evidence="1" id="KW-0472">Membrane</keyword>
<accession>A0A1H9Y7T8</accession>
<protein>
    <recommendedName>
        <fullName evidence="4">Flagellin N-terminal-like domain-containing protein</fullName>
    </recommendedName>
</protein>
<dbReference type="Proteomes" id="UP000243338">
    <property type="component" value="Unassembled WGS sequence"/>
</dbReference>
<evidence type="ECO:0000256" key="1">
    <source>
        <dbReference type="SAM" id="Phobius"/>
    </source>
</evidence>